<dbReference type="Proteomes" id="UP000034680">
    <property type="component" value="Unassembled WGS sequence"/>
</dbReference>
<reference evidence="1 2" key="2">
    <citation type="submission" date="2015-05" db="EMBL/GenBank/DDBJ databases">
        <authorList>
            <person name="Morales-Cruz A."/>
            <person name="Amrine K.C."/>
            <person name="Cantu D."/>
        </authorList>
    </citation>
    <scope>NUCLEOTIDE SEQUENCE [LARGE SCALE GENOMIC DNA]</scope>
    <source>
        <strain evidence="1">DA912</strain>
    </source>
</reference>
<name>A0A0G2HA87_9PEZI</name>
<gene>
    <name evidence="1" type="ORF">UCDDA912_g07887</name>
</gene>
<dbReference type="AlphaFoldDB" id="A0A0G2HA87"/>
<evidence type="ECO:0000313" key="2">
    <source>
        <dbReference type="Proteomes" id="UP000034680"/>
    </source>
</evidence>
<accession>A0A0G2HA87</accession>
<reference evidence="1 2" key="1">
    <citation type="submission" date="2015-05" db="EMBL/GenBank/DDBJ databases">
        <title>Distinctive expansion of gene families associated with plant cell wall degradation and secondary metabolism in the genomes of grapevine trunk pathogens.</title>
        <authorList>
            <person name="Lawrence D.P."/>
            <person name="Travadon R."/>
            <person name="Rolshausen P.E."/>
            <person name="Baumgartner K."/>
        </authorList>
    </citation>
    <scope>NUCLEOTIDE SEQUENCE [LARGE SCALE GENOMIC DNA]</scope>
    <source>
        <strain evidence="1">DA912</strain>
    </source>
</reference>
<evidence type="ECO:0000313" key="1">
    <source>
        <dbReference type="EMBL" id="KKY32153.1"/>
    </source>
</evidence>
<comment type="caution">
    <text evidence="1">The sequence shown here is derived from an EMBL/GenBank/DDBJ whole genome shotgun (WGS) entry which is preliminary data.</text>
</comment>
<organism evidence="1 2">
    <name type="scientific">Diaporthe ampelina</name>
    <dbReference type="NCBI Taxonomy" id="1214573"/>
    <lineage>
        <taxon>Eukaryota</taxon>
        <taxon>Fungi</taxon>
        <taxon>Dikarya</taxon>
        <taxon>Ascomycota</taxon>
        <taxon>Pezizomycotina</taxon>
        <taxon>Sordariomycetes</taxon>
        <taxon>Sordariomycetidae</taxon>
        <taxon>Diaporthales</taxon>
        <taxon>Diaporthaceae</taxon>
        <taxon>Diaporthe</taxon>
    </lineage>
</organism>
<protein>
    <submittedName>
        <fullName evidence="1">Uncharacterized protein</fullName>
    </submittedName>
</protein>
<proteinExistence type="predicted"/>
<keyword evidence="2" id="KW-1185">Reference proteome</keyword>
<sequence>MATVQLPISKLYVRAALQPATKNALDAFLAQRSSNDQTLSNTVEYTFTFDADHSATLPRDKGEWTVVVRVDFASPRASPDGHGGTPHAQISSCLGQLVTKDDGTTYRNTQNFKETADTLVLNDEDIVRVVDTGRFTHTMLDWLADRLLTKAPFQLVNLPGELQFRGSSRAGS</sequence>
<dbReference type="EMBL" id="LCUC01000339">
    <property type="protein sequence ID" value="KKY32153.1"/>
    <property type="molecule type" value="Genomic_DNA"/>
</dbReference>